<dbReference type="Proteomes" id="UP001430356">
    <property type="component" value="Unassembled WGS sequence"/>
</dbReference>
<dbReference type="EMBL" id="JAECZO010000044">
    <property type="protein sequence ID" value="KAK7194889.1"/>
    <property type="molecule type" value="Genomic_DNA"/>
</dbReference>
<feature type="region of interest" description="Disordered" evidence="1">
    <location>
        <begin position="420"/>
        <end position="439"/>
    </location>
</feature>
<feature type="compositionally biased region" description="Acidic residues" evidence="1">
    <location>
        <begin position="196"/>
        <end position="213"/>
    </location>
</feature>
<evidence type="ECO:0000313" key="2">
    <source>
        <dbReference type="EMBL" id="KAK7194889.1"/>
    </source>
</evidence>
<feature type="region of interest" description="Disordered" evidence="1">
    <location>
        <begin position="190"/>
        <end position="215"/>
    </location>
</feature>
<sequence>MRTAAATASRCSFATRHGHLTDSTAAAVMRPQDVVTRLGPSERVAGLRGVFLTRPMKKFVPLEVLPASTAAPPLVLNLAFAPPHSISLRRFLALRHMFSSPAHLQVATEAGWYLVAPSSATPLCTDAAGLQAWCCRHHHRYVDDRAAAAPRLSTSPAGTALLSTLEAALDSGEELTQEQLQQLAAQERASLAAAQDVEDGAAADEDEDEDDGEDVRGGVVEGRIASAGRVPPAASSATVAPLRSRPPLITEAHLFEINDGVVWPLPPSDDLANRDYWRDHRQRMAVYESTGDADAAGQREALLVALRADPEVVRRAPSEQQLHAAADSLFQALKQKANVTLNVDAASGLLTLVPLRDLEAGDELLLHYGREWWTGRLLASLLLAVSDAEVAQVRWVEHLFHCATDRNEVFPVLMAAHEQRRRPRRGGGGGGSGHSTAAADADAADAAAAADAAGVTSAAPPGRVVLYNTVTRKRATDAAVLAFAVRRSCIDDRFMARLMAGDAPVFRLSEPDAEVPMRGLRRALLLALRGGPAATAEAGLGVTQQEEEDRRAATAASASGALAVTAAPVQSGAASLHKSAEADAGDDDDDDAVFSV</sequence>
<evidence type="ECO:0000256" key="1">
    <source>
        <dbReference type="SAM" id="MobiDB-lite"/>
    </source>
</evidence>
<dbReference type="AlphaFoldDB" id="A0AAW0EMK9"/>
<keyword evidence="3" id="KW-1185">Reference proteome</keyword>
<accession>A0AAW0EMK9</accession>
<name>A0AAW0EMK9_9TRYP</name>
<feature type="region of interest" description="Disordered" evidence="1">
    <location>
        <begin position="574"/>
        <end position="596"/>
    </location>
</feature>
<gene>
    <name evidence="2" type="ORF">NESM_000410400</name>
</gene>
<protein>
    <recommendedName>
        <fullName evidence="4">SET domain-containing protein</fullName>
    </recommendedName>
</protein>
<evidence type="ECO:0008006" key="4">
    <source>
        <dbReference type="Google" id="ProtNLM"/>
    </source>
</evidence>
<evidence type="ECO:0000313" key="3">
    <source>
        <dbReference type="Proteomes" id="UP001430356"/>
    </source>
</evidence>
<comment type="caution">
    <text evidence="2">The sequence shown here is derived from an EMBL/GenBank/DDBJ whole genome shotgun (WGS) entry which is preliminary data.</text>
</comment>
<reference evidence="2 3" key="1">
    <citation type="journal article" date="2021" name="MBio">
        <title>A New Model Trypanosomatid, Novymonas esmeraldas: Genomic Perception of Its 'Candidatus Pandoraea novymonadis' Endosymbiont.</title>
        <authorList>
            <person name="Zakharova A."/>
            <person name="Saura A."/>
            <person name="Butenko A."/>
            <person name="Podesvova L."/>
            <person name="Warmusova S."/>
            <person name="Kostygov A.Y."/>
            <person name="Nenarokova A."/>
            <person name="Lukes J."/>
            <person name="Opperdoes F.R."/>
            <person name="Yurchenko V."/>
        </authorList>
    </citation>
    <scope>NUCLEOTIDE SEQUENCE [LARGE SCALE GENOMIC DNA]</scope>
    <source>
        <strain evidence="2 3">E262AT.01</strain>
    </source>
</reference>
<proteinExistence type="predicted"/>
<feature type="compositionally biased region" description="Acidic residues" evidence="1">
    <location>
        <begin position="583"/>
        <end position="596"/>
    </location>
</feature>
<organism evidence="2 3">
    <name type="scientific">Novymonas esmeraldas</name>
    <dbReference type="NCBI Taxonomy" id="1808958"/>
    <lineage>
        <taxon>Eukaryota</taxon>
        <taxon>Discoba</taxon>
        <taxon>Euglenozoa</taxon>
        <taxon>Kinetoplastea</taxon>
        <taxon>Metakinetoplastina</taxon>
        <taxon>Trypanosomatida</taxon>
        <taxon>Trypanosomatidae</taxon>
        <taxon>Novymonas</taxon>
    </lineage>
</organism>